<feature type="region of interest" description="Disordered" evidence="1">
    <location>
        <begin position="124"/>
        <end position="144"/>
    </location>
</feature>
<proteinExistence type="predicted"/>
<evidence type="ECO:0000313" key="2">
    <source>
        <dbReference type="Ensembl" id="ENSCINP00000032171.1"/>
    </source>
</evidence>
<reference evidence="2" key="3">
    <citation type="submission" date="2025-08" db="UniProtKB">
        <authorList>
            <consortium name="Ensembl"/>
        </authorList>
    </citation>
    <scope>IDENTIFICATION</scope>
</reference>
<dbReference type="AlphaFoldDB" id="H2XR87"/>
<reference evidence="2" key="4">
    <citation type="submission" date="2025-09" db="UniProtKB">
        <authorList>
            <consortium name="Ensembl"/>
        </authorList>
    </citation>
    <scope>IDENTIFICATION</scope>
</reference>
<dbReference type="Proteomes" id="UP000008144">
    <property type="component" value="Chromosome 12"/>
</dbReference>
<name>H2XR87_CIOIN</name>
<feature type="compositionally biased region" description="Basic residues" evidence="1">
    <location>
        <begin position="124"/>
        <end position="133"/>
    </location>
</feature>
<dbReference type="HOGENOM" id="CLU_1481460_0_0_1"/>
<dbReference type="Ensembl" id="ENSCINT00000035233.1">
    <property type="protein sequence ID" value="ENSCINP00000032171.1"/>
    <property type="gene ID" value="ENSCING00000019986.1"/>
</dbReference>
<protein>
    <submittedName>
        <fullName evidence="2">Uncharacterized protein</fullName>
    </submittedName>
</protein>
<dbReference type="EMBL" id="EAAA01000997">
    <property type="status" value="NOT_ANNOTATED_CDS"/>
    <property type="molecule type" value="Genomic_DNA"/>
</dbReference>
<evidence type="ECO:0000256" key="1">
    <source>
        <dbReference type="SAM" id="MobiDB-lite"/>
    </source>
</evidence>
<reference evidence="2" key="2">
    <citation type="journal article" date="2008" name="Genome Biol.">
        <title>Improved genome assembly and evidence-based global gene model set for the chordate Ciona intestinalis: new insight into intron and operon populations.</title>
        <authorList>
            <person name="Satou Y."/>
            <person name="Mineta K."/>
            <person name="Ogasawara M."/>
            <person name="Sasakura Y."/>
            <person name="Shoguchi E."/>
            <person name="Ueno K."/>
            <person name="Yamada L."/>
            <person name="Matsumoto J."/>
            <person name="Wasserscheid J."/>
            <person name="Dewar K."/>
            <person name="Wiley G.B."/>
            <person name="Macmil S.L."/>
            <person name="Roe B.A."/>
            <person name="Zeller R.W."/>
            <person name="Hastings K.E."/>
            <person name="Lemaire P."/>
            <person name="Lindquist E."/>
            <person name="Endo T."/>
            <person name="Hotta K."/>
            <person name="Inaba K."/>
        </authorList>
    </citation>
    <scope>NUCLEOTIDE SEQUENCE [LARGE SCALE GENOMIC DNA]</scope>
    <source>
        <strain evidence="2">wild type</strain>
    </source>
</reference>
<sequence>MWRRIVMTLERRGGAIPAAPTPLTLLVPAIVTEEDDVTHHPTPDPTPAPPDLTLVLTVAPTPDRAVPTPDHIRDQPRDLIHQAGPDLKAQIEKTPMAGALVEMKKGQASEPYTLQEGTPLLLPRGKRRKRKSHGGQSSIKRTRYKRLLKRKRQKLKFLKKLKLLKMPVKKQLKQKKLMNPYQ</sequence>
<reference evidence="3" key="1">
    <citation type="journal article" date="2002" name="Science">
        <title>The draft genome of Ciona intestinalis: insights into chordate and vertebrate origins.</title>
        <authorList>
            <person name="Dehal P."/>
            <person name="Satou Y."/>
            <person name="Campbell R.K."/>
            <person name="Chapman J."/>
            <person name="Degnan B."/>
            <person name="De Tomaso A."/>
            <person name="Davidson B."/>
            <person name="Di Gregorio A."/>
            <person name="Gelpke M."/>
            <person name="Goodstein D.M."/>
            <person name="Harafuji N."/>
            <person name="Hastings K.E."/>
            <person name="Ho I."/>
            <person name="Hotta K."/>
            <person name="Huang W."/>
            <person name="Kawashima T."/>
            <person name="Lemaire P."/>
            <person name="Martinez D."/>
            <person name="Meinertzhagen I.A."/>
            <person name="Necula S."/>
            <person name="Nonaka M."/>
            <person name="Putnam N."/>
            <person name="Rash S."/>
            <person name="Saiga H."/>
            <person name="Satake M."/>
            <person name="Terry A."/>
            <person name="Yamada L."/>
            <person name="Wang H.G."/>
            <person name="Awazu S."/>
            <person name="Azumi K."/>
            <person name="Boore J."/>
            <person name="Branno M."/>
            <person name="Chin-Bow S."/>
            <person name="DeSantis R."/>
            <person name="Doyle S."/>
            <person name="Francino P."/>
            <person name="Keys D.N."/>
            <person name="Haga S."/>
            <person name="Hayashi H."/>
            <person name="Hino K."/>
            <person name="Imai K.S."/>
            <person name="Inaba K."/>
            <person name="Kano S."/>
            <person name="Kobayashi K."/>
            <person name="Kobayashi M."/>
            <person name="Lee B.I."/>
            <person name="Makabe K.W."/>
            <person name="Manohar C."/>
            <person name="Matassi G."/>
            <person name="Medina M."/>
            <person name="Mochizuki Y."/>
            <person name="Mount S."/>
            <person name="Morishita T."/>
            <person name="Miura S."/>
            <person name="Nakayama A."/>
            <person name="Nishizaka S."/>
            <person name="Nomoto H."/>
            <person name="Ohta F."/>
            <person name="Oishi K."/>
            <person name="Rigoutsos I."/>
            <person name="Sano M."/>
            <person name="Sasaki A."/>
            <person name="Sasakura Y."/>
            <person name="Shoguchi E."/>
            <person name="Shin-i T."/>
            <person name="Spagnuolo A."/>
            <person name="Stainier D."/>
            <person name="Suzuki M.M."/>
            <person name="Tassy O."/>
            <person name="Takatori N."/>
            <person name="Tokuoka M."/>
            <person name="Yagi K."/>
            <person name="Yoshizaki F."/>
            <person name="Wada S."/>
            <person name="Zhang C."/>
            <person name="Hyatt P.D."/>
            <person name="Larimer F."/>
            <person name="Detter C."/>
            <person name="Doggett N."/>
            <person name="Glavina T."/>
            <person name="Hawkins T."/>
            <person name="Richardson P."/>
            <person name="Lucas S."/>
            <person name="Kohara Y."/>
            <person name="Levine M."/>
            <person name="Satoh N."/>
            <person name="Rokhsar D.S."/>
        </authorList>
    </citation>
    <scope>NUCLEOTIDE SEQUENCE [LARGE SCALE GENOMIC DNA]</scope>
</reference>
<dbReference type="InParanoid" id="H2XR87"/>
<evidence type="ECO:0000313" key="3">
    <source>
        <dbReference type="Proteomes" id="UP000008144"/>
    </source>
</evidence>
<accession>H2XR87</accession>
<keyword evidence="3" id="KW-1185">Reference proteome</keyword>
<organism evidence="2 3">
    <name type="scientific">Ciona intestinalis</name>
    <name type="common">Transparent sea squirt</name>
    <name type="synonym">Ascidia intestinalis</name>
    <dbReference type="NCBI Taxonomy" id="7719"/>
    <lineage>
        <taxon>Eukaryota</taxon>
        <taxon>Metazoa</taxon>
        <taxon>Chordata</taxon>
        <taxon>Tunicata</taxon>
        <taxon>Ascidiacea</taxon>
        <taxon>Phlebobranchia</taxon>
        <taxon>Cionidae</taxon>
        <taxon>Ciona</taxon>
    </lineage>
</organism>